<dbReference type="Gene3D" id="6.10.140.530">
    <property type="match status" value="2"/>
</dbReference>
<feature type="region of interest" description="Disordered" evidence="1">
    <location>
        <begin position="1"/>
        <end position="28"/>
    </location>
</feature>
<feature type="domain" description="Helicase-associated" evidence="2">
    <location>
        <begin position="175"/>
        <end position="234"/>
    </location>
</feature>
<evidence type="ECO:0000256" key="1">
    <source>
        <dbReference type="SAM" id="MobiDB-lite"/>
    </source>
</evidence>
<dbReference type="InterPro" id="IPR005114">
    <property type="entry name" value="Helicase_assoc"/>
</dbReference>
<accession>K0SYE1</accession>
<keyword evidence="4" id="KW-1185">Reference proteome</keyword>
<dbReference type="Proteomes" id="UP000266841">
    <property type="component" value="Unassembled WGS sequence"/>
</dbReference>
<feature type="compositionally biased region" description="Low complexity" evidence="1">
    <location>
        <begin position="1"/>
        <end position="15"/>
    </location>
</feature>
<organism evidence="3 4">
    <name type="scientific">Thalassiosira oceanica</name>
    <name type="common">Marine diatom</name>
    <dbReference type="NCBI Taxonomy" id="159749"/>
    <lineage>
        <taxon>Eukaryota</taxon>
        <taxon>Sar</taxon>
        <taxon>Stramenopiles</taxon>
        <taxon>Ochrophyta</taxon>
        <taxon>Bacillariophyta</taxon>
        <taxon>Coscinodiscophyceae</taxon>
        <taxon>Thalassiosirophycidae</taxon>
        <taxon>Thalassiosirales</taxon>
        <taxon>Thalassiosiraceae</taxon>
        <taxon>Thalassiosira</taxon>
    </lineage>
</organism>
<dbReference type="Pfam" id="PF03457">
    <property type="entry name" value="HA"/>
    <property type="match status" value="2"/>
</dbReference>
<dbReference type="PANTHER" id="PTHR33418">
    <property type="entry name" value="HELICASE-ASSOCIATED"/>
    <property type="match status" value="1"/>
</dbReference>
<dbReference type="EMBL" id="AGNL01009213">
    <property type="protein sequence ID" value="EJK70004.1"/>
    <property type="molecule type" value="Genomic_DNA"/>
</dbReference>
<dbReference type="PANTHER" id="PTHR33418:SF1">
    <property type="entry name" value="HELICASE-ASSOCIATED DOMAIN-CONTAINING PROTEIN"/>
    <property type="match status" value="1"/>
</dbReference>
<comment type="caution">
    <text evidence="3">The sequence shown here is derived from an EMBL/GenBank/DDBJ whole genome shotgun (WGS) entry which is preliminary data.</text>
</comment>
<sequence>MKLSTAAASSTAATDDATEEDEEPTSWPESEFRFYYAEWGAFVTLYGDDYMPDPDSNMVIFSSTEARLSRWIKLVNSDPKRLSCVQRRMLEKLSFPLKLSNGQRWETQYTLLQNFFNINNHSDVARRDGALGGWVATQRSAYKDFNNGKPSPMTHAKIEKLERLRFKWSIIDDPESEWRKRFNELKAYYETHNHSNVRSTDENKRLANWVKTQRAQHKKNKLPDEKVSQLQRLAFEWAPRDRKSS</sequence>
<feature type="domain" description="Helicase-associated" evidence="2">
    <location>
        <begin position="103"/>
        <end position="165"/>
    </location>
</feature>
<name>K0SYE1_THAOC</name>
<evidence type="ECO:0000259" key="2">
    <source>
        <dbReference type="Pfam" id="PF03457"/>
    </source>
</evidence>
<protein>
    <recommendedName>
        <fullName evidence="2">Helicase-associated domain-containing protein</fullName>
    </recommendedName>
</protein>
<evidence type="ECO:0000313" key="3">
    <source>
        <dbReference type="EMBL" id="EJK70004.1"/>
    </source>
</evidence>
<proteinExistence type="predicted"/>
<dbReference type="AlphaFoldDB" id="K0SYE1"/>
<reference evidence="3 4" key="1">
    <citation type="journal article" date="2012" name="Genome Biol.">
        <title>Genome and low-iron response of an oceanic diatom adapted to chronic iron limitation.</title>
        <authorList>
            <person name="Lommer M."/>
            <person name="Specht M."/>
            <person name="Roy A.S."/>
            <person name="Kraemer L."/>
            <person name="Andreson R."/>
            <person name="Gutowska M.A."/>
            <person name="Wolf J."/>
            <person name="Bergner S.V."/>
            <person name="Schilhabel M.B."/>
            <person name="Klostermeier U.C."/>
            <person name="Beiko R.G."/>
            <person name="Rosenstiel P."/>
            <person name="Hippler M."/>
            <person name="Laroche J."/>
        </authorList>
    </citation>
    <scope>NUCLEOTIDE SEQUENCE [LARGE SCALE GENOMIC DNA]</scope>
    <source>
        <strain evidence="3 4">CCMP1005</strain>
    </source>
</reference>
<evidence type="ECO:0000313" key="4">
    <source>
        <dbReference type="Proteomes" id="UP000266841"/>
    </source>
</evidence>
<gene>
    <name evidence="3" type="ORF">THAOC_08677</name>
</gene>